<evidence type="ECO:0000256" key="1">
    <source>
        <dbReference type="SAM" id="MobiDB-lite"/>
    </source>
</evidence>
<gene>
    <name evidence="3" type="ORF">IAA98_11730</name>
</gene>
<organism evidence="3 4">
    <name type="scientific">Candidatus Avipropionibacterium avicola</name>
    <dbReference type="NCBI Taxonomy" id="2840701"/>
    <lineage>
        <taxon>Bacteria</taxon>
        <taxon>Bacillati</taxon>
        <taxon>Actinomycetota</taxon>
        <taxon>Actinomycetes</taxon>
        <taxon>Propionibacteriales</taxon>
        <taxon>Propionibacteriaceae</taxon>
        <taxon>Propionibacteriaceae incertae sedis</taxon>
        <taxon>Candidatus Avipropionibacterium</taxon>
    </lineage>
</organism>
<keyword evidence="2" id="KW-0472">Membrane</keyword>
<proteinExistence type="predicted"/>
<accession>A0A9D1KN22</accession>
<reference evidence="3" key="1">
    <citation type="submission" date="2020-10" db="EMBL/GenBank/DDBJ databases">
        <authorList>
            <person name="Gilroy R."/>
        </authorList>
    </citation>
    <scope>NUCLEOTIDE SEQUENCE</scope>
    <source>
        <strain evidence="3">ChiGjej1B1-24693</strain>
    </source>
</reference>
<evidence type="ECO:0000313" key="4">
    <source>
        <dbReference type="Proteomes" id="UP000886842"/>
    </source>
</evidence>
<dbReference type="Proteomes" id="UP000886842">
    <property type="component" value="Unassembled WGS sequence"/>
</dbReference>
<reference evidence="3" key="2">
    <citation type="journal article" date="2021" name="PeerJ">
        <title>Extensive microbial diversity within the chicken gut microbiome revealed by metagenomics and culture.</title>
        <authorList>
            <person name="Gilroy R."/>
            <person name="Ravi A."/>
            <person name="Getino M."/>
            <person name="Pursley I."/>
            <person name="Horton D.L."/>
            <person name="Alikhan N.F."/>
            <person name="Baker D."/>
            <person name="Gharbi K."/>
            <person name="Hall N."/>
            <person name="Watson M."/>
            <person name="Adriaenssens E.M."/>
            <person name="Foster-Nyarko E."/>
            <person name="Jarju S."/>
            <person name="Secka A."/>
            <person name="Antonio M."/>
            <person name="Oren A."/>
            <person name="Chaudhuri R.R."/>
            <person name="La Ragione R."/>
            <person name="Hildebrand F."/>
            <person name="Pallen M.J."/>
        </authorList>
    </citation>
    <scope>NUCLEOTIDE SEQUENCE</scope>
    <source>
        <strain evidence="3">ChiGjej1B1-24693</strain>
    </source>
</reference>
<dbReference type="EMBL" id="DVLP01000343">
    <property type="protein sequence ID" value="HIT76245.1"/>
    <property type="molecule type" value="Genomic_DNA"/>
</dbReference>
<dbReference type="AlphaFoldDB" id="A0A9D1KN22"/>
<name>A0A9D1KN22_9ACTN</name>
<sequence>MMWWVPVLSVLGAVIIAVGVIVLIVRGFDRDLTSGGERPTAGGANPFGALAEAFDPGAHRAQLELEKLKNQAAVVPSPTGDDPSRSSVVTDRFGNPIGFRVGRPAPTETGD</sequence>
<comment type="caution">
    <text evidence="3">The sequence shown here is derived from an EMBL/GenBank/DDBJ whole genome shotgun (WGS) entry which is preliminary data.</text>
</comment>
<evidence type="ECO:0000256" key="2">
    <source>
        <dbReference type="SAM" id="Phobius"/>
    </source>
</evidence>
<protein>
    <submittedName>
        <fullName evidence="3">Uncharacterized protein</fullName>
    </submittedName>
</protein>
<evidence type="ECO:0000313" key="3">
    <source>
        <dbReference type="EMBL" id="HIT76245.1"/>
    </source>
</evidence>
<keyword evidence="2" id="KW-1133">Transmembrane helix</keyword>
<keyword evidence="2" id="KW-0812">Transmembrane</keyword>
<feature type="transmembrane region" description="Helical" evidence="2">
    <location>
        <begin position="6"/>
        <end position="25"/>
    </location>
</feature>
<feature type="region of interest" description="Disordered" evidence="1">
    <location>
        <begin position="71"/>
        <end position="111"/>
    </location>
</feature>